<dbReference type="PROSITE" id="PS51379">
    <property type="entry name" value="4FE4S_FER_2"/>
    <property type="match status" value="2"/>
</dbReference>
<evidence type="ECO:0000256" key="3">
    <source>
        <dbReference type="ARBA" id="ARBA00023002"/>
    </source>
</evidence>
<reference evidence="7 8" key="1">
    <citation type="submission" date="2007-10" db="EMBL/GenBank/DDBJ databases">
        <title>Complete sequence of Desulfococcus oleovorans Hxd3.</title>
        <authorList>
            <consortium name="US DOE Joint Genome Institute"/>
            <person name="Copeland A."/>
            <person name="Lucas S."/>
            <person name="Lapidus A."/>
            <person name="Barry K."/>
            <person name="Glavina del Rio T."/>
            <person name="Dalin E."/>
            <person name="Tice H."/>
            <person name="Pitluck S."/>
            <person name="Kiss H."/>
            <person name="Brettin T."/>
            <person name="Bruce D."/>
            <person name="Detter J.C."/>
            <person name="Han C."/>
            <person name="Schmutz J."/>
            <person name="Larimer F."/>
            <person name="Land M."/>
            <person name="Hauser L."/>
            <person name="Kyrpides N."/>
            <person name="Kim E."/>
            <person name="Wawrik B."/>
            <person name="Richardson P."/>
        </authorList>
    </citation>
    <scope>NUCLEOTIDE SEQUENCE [LARGE SCALE GENOMIC DNA]</scope>
    <source>
        <strain evidence="8">DSM 6200 / JCM 39069 / Hxd3</strain>
    </source>
</reference>
<dbReference type="KEGG" id="dol:Dole_1150"/>
<dbReference type="InterPro" id="IPR007516">
    <property type="entry name" value="Co_F420_Hydgase/DH_bsu_N"/>
</dbReference>
<comment type="cofactor">
    <cofactor evidence="1">
        <name>FAD</name>
        <dbReference type="ChEBI" id="CHEBI:57692"/>
    </cofactor>
</comment>
<evidence type="ECO:0000256" key="1">
    <source>
        <dbReference type="ARBA" id="ARBA00001974"/>
    </source>
</evidence>
<dbReference type="AlphaFoldDB" id="A8ZXJ8"/>
<keyword evidence="2" id="KW-0479">Metal-binding</keyword>
<dbReference type="eggNOG" id="COG1035">
    <property type="taxonomic scope" value="Bacteria"/>
</dbReference>
<dbReference type="EMBL" id="CP000859">
    <property type="protein sequence ID" value="ABW66956.1"/>
    <property type="molecule type" value="Genomic_DNA"/>
</dbReference>
<dbReference type="PANTHER" id="PTHR31332">
    <property type="entry name" value="7-HYDROXYMETHYL CHLOROPHYLL A REDUCTASE, CHLOROPLASTIC"/>
    <property type="match status" value="1"/>
</dbReference>
<dbReference type="Pfam" id="PF04422">
    <property type="entry name" value="FrhB_FdhB_N"/>
    <property type="match status" value="1"/>
</dbReference>
<dbReference type="PROSITE" id="PS00198">
    <property type="entry name" value="4FE4S_FER_1"/>
    <property type="match status" value="1"/>
</dbReference>
<dbReference type="InterPro" id="IPR017896">
    <property type="entry name" value="4Fe4S_Fe-S-bd"/>
</dbReference>
<dbReference type="eggNOG" id="COG1146">
    <property type="taxonomic scope" value="Bacteria"/>
</dbReference>
<evidence type="ECO:0000313" key="7">
    <source>
        <dbReference type="EMBL" id="ABW66956.1"/>
    </source>
</evidence>
<evidence type="ECO:0000259" key="6">
    <source>
        <dbReference type="PROSITE" id="PS51379"/>
    </source>
</evidence>
<dbReference type="HOGENOM" id="CLU_037958_0_0_7"/>
<dbReference type="PANTHER" id="PTHR31332:SF6">
    <property type="entry name" value="FORMATE DEHYDROGENASE SUBUNIT BETA"/>
    <property type="match status" value="1"/>
</dbReference>
<name>A8ZXJ8_DESOH</name>
<dbReference type="InterPro" id="IPR007525">
    <property type="entry name" value="FrhB_FdhB_C"/>
</dbReference>
<dbReference type="STRING" id="96561.Dole_1150"/>
<feature type="domain" description="4Fe-4S ferredoxin-type" evidence="6">
    <location>
        <begin position="41"/>
        <end position="72"/>
    </location>
</feature>
<organism evidence="7 8">
    <name type="scientific">Desulfosudis oleivorans (strain DSM 6200 / JCM 39069 / Hxd3)</name>
    <name type="common">Desulfococcus oleovorans</name>
    <dbReference type="NCBI Taxonomy" id="96561"/>
    <lineage>
        <taxon>Bacteria</taxon>
        <taxon>Pseudomonadati</taxon>
        <taxon>Thermodesulfobacteriota</taxon>
        <taxon>Desulfobacteria</taxon>
        <taxon>Desulfobacterales</taxon>
        <taxon>Desulfosudaceae</taxon>
        <taxon>Desulfosudis</taxon>
    </lineage>
</organism>
<dbReference type="InterPro" id="IPR045220">
    <property type="entry name" value="FRHB/FDHB/HCAR-like"/>
</dbReference>
<dbReference type="RefSeq" id="WP_012174574.1">
    <property type="nucleotide sequence ID" value="NC_009943.1"/>
</dbReference>
<gene>
    <name evidence="7" type="ordered locus">Dole_1150</name>
</gene>
<accession>A8ZXJ8</accession>
<dbReference type="GO" id="GO:0046872">
    <property type="term" value="F:metal ion binding"/>
    <property type="evidence" value="ECO:0007669"/>
    <property type="project" value="UniProtKB-KW"/>
</dbReference>
<protein>
    <submittedName>
        <fullName evidence="7">Coenzyme F420 hydrogenase/dehydrogenase beta subunit domain protein</fullName>
    </submittedName>
</protein>
<dbReference type="GO" id="GO:0052592">
    <property type="term" value="F:oxidoreductase activity, acting on CH or CH2 groups, with an iron-sulfur protein as acceptor"/>
    <property type="evidence" value="ECO:0007669"/>
    <property type="project" value="TreeGrafter"/>
</dbReference>
<keyword evidence="4" id="KW-0408">Iron</keyword>
<evidence type="ECO:0000256" key="4">
    <source>
        <dbReference type="ARBA" id="ARBA00023004"/>
    </source>
</evidence>
<evidence type="ECO:0000256" key="2">
    <source>
        <dbReference type="ARBA" id="ARBA00022723"/>
    </source>
</evidence>
<sequence>MKTFEDLIKEVQEPGLCHHCGGCVTFCTSINYGALELGPEGMPRFGNRDKCIECGLCYSICPEINELDQETKKMVAWEPPMGKVIELTAARALDPVVRKKATDGGAVTAVLLHLFDTGRIDGAIVTRRTDPFSREPHLATTRDEIIASAGFFMDTSHGMKHFGHDYSTYSPSVQEFRPVLEKGLSRIALVGTPCQIEAVRKIEVLGIVPSDSIKFCLGLFCSGNFSFTDKEKDQMEAVGGFQWDAVTRINIKDNFMVYLSNGKVLSIPLDKVDFMKRFACHFCMDYAAEYADISFGGIGAKDGWTTVITRTPLGRAVMADARGKTLETASDGKALDRSAADTLNVVRQASRRKTEHAQARRKEL</sequence>
<dbReference type="Pfam" id="PF13237">
    <property type="entry name" value="Fer4_10"/>
    <property type="match status" value="1"/>
</dbReference>
<keyword evidence="8" id="KW-1185">Reference proteome</keyword>
<dbReference type="InterPro" id="IPR017900">
    <property type="entry name" value="4Fe4S_Fe_S_CS"/>
</dbReference>
<dbReference type="Proteomes" id="UP000008561">
    <property type="component" value="Chromosome"/>
</dbReference>
<keyword evidence="5" id="KW-0411">Iron-sulfur</keyword>
<evidence type="ECO:0000256" key="5">
    <source>
        <dbReference type="ARBA" id="ARBA00023014"/>
    </source>
</evidence>
<keyword evidence="3" id="KW-0560">Oxidoreductase</keyword>
<dbReference type="OrthoDB" id="3247493at2"/>
<dbReference type="Gene3D" id="3.30.70.20">
    <property type="match status" value="1"/>
</dbReference>
<dbReference type="GO" id="GO:0051536">
    <property type="term" value="F:iron-sulfur cluster binding"/>
    <property type="evidence" value="ECO:0007669"/>
    <property type="project" value="UniProtKB-KW"/>
</dbReference>
<feature type="domain" description="4Fe-4S ferredoxin-type" evidence="6">
    <location>
        <begin position="8"/>
        <end position="40"/>
    </location>
</feature>
<dbReference type="SUPFAM" id="SSF54862">
    <property type="entry name" value="4Fe-4S ferredoxins"/>
    <property type="match status" value="1"/>
</dbReference>
<dbReference type="Pfam" id="PF04432">
    <property type="entry name" value="FrhB_FdhB_C"/>
    <property type="match status" value="1"/>
</dbReference>
<proteinExistence type="predicted"/>
<evidence type="ECO:0000313" key="8">
    <source>
        <dbReference type="Proteomes" id="UP000008561"/>
    </source>
</evidence>